<evidence type="ECO:0000256" key="1">
    <source>
        <dbReference type="SAM" id="Coils"/>
    </source>
</evidence>
<sequence>MNTLGKTLSAAALLAVFAHPAQAFDLKGAMDSANKAVDQAQQKANDASSQSQAAMNKASGDWQVAGDTATLVNDLSSELGISKQQAAGGSAALFSMAQSQLSGEQFSGVTSQVSGLGALLGGGESEGQGGLVKAALGNVNTLAGVQSAFSALGLSPEMISQFTPIITQFLGNQGVAGSVIGTLRKLWTPAQ</sequence>
<comment type="caution">
    <text evidence="3">The sequence shown here is derived from an EMBL/GenBank/DDBJ whole genome shotgun (WGS) entry which is preliminary data.</text>
</comment>
<keyword evidence="1" id="KW-0175">Coiled coil</keyword>
<dbReference type="RefSeq" id="WP_194865089.1">
    <property type="nucleotide sequence ID" value="NZ_ARXX01000026.1"/>
</dbReference>
<feature type="signal peptide" evidence="2">
    <location>
        <begin position="1"/>
        <end position="23"/>
    </location>
</feature>
<dbReference type="InterPro" id="IPR021302">
    <property type="entry name" value="DUF2780_VcgC/VcgE"/>
</dbReference>
<feature type="coiled-coil region" evidence="1">
    <location>
        <begin position="30"/>
        <end position="57"/>
    </location>
</feature>
<reference evidence="3 4" key="1">
    <citation type="submission" date="2012-09" db="EMBL/GenBank/DDBJ databases">
        <title>Genome Sequence of alkane-degrading Bacterium Alcanivorax sp. 521-1.</title>
        <authorList>
            <person name="Lai Q."/>
            <person name="Shao Z."/>
        </authorList>
    </citation>
    <scope>NUCLEOTIDE SEQUENCE [LARGE SCALE GENOMIC DNA]</scope>
    <source>
        <strain evidence="3 4">521-1</strain>
    </source>
</reference>
<evidence type="ECO:0000313" key="3">
    <source>
        <dbReference type="EMBL" id="MBF5056657.1"/>
    </source>
</evidence>
<dbReference type="EMBL" id="ARXX01000026">
    <property type="protein sequence ID" value="MBF5056657.1"/>
    <property type="molecule type" value="Genomic_DNA"/>
</dbReference>
<proteinExistence type="predicted"/>
<dbReference type="Pfam" id="PF11075">
    <property type="entry name" value="DUF2780"/>
    <property type="match status" value="1"/>
</dbReference>
<organism evidence="3 4">
    <name type="scientific">Alloalcanivorax profundimaris</name>
    <dbReference type="NCBI Taxonomy" id="2735259"/>
    <lineage>
        <taxon>Bacteria</taxon>
        <taxon>Pseudomonadati</taxon>
        <taxon>Pseudomonadota</taxon>
        <taxon>Gammaproteobacteria</taxon>
        <taxon>Oceanospirillales</taxon>
        <taxon>Alcanivoracaceae</taxon>
        <taxon>Alloalcanivorax</taxon>
    </lineage>
</organism>
<accession>A0ABS0AR86</accession>
<evidence type="ECO:0000256" key="2">
    <source>
        <dbReference type="SAM" id="SignalP"/>
    </source>
</evidence>
<gene>
    <name evidence="3" type="ORF">Y5W_01951</name>
</gene>
<dbReference type="Proteomes" id="UP000662703">
    <property type="component" value="Unassembled WGS sequence"/>
</dbReference>
<protein>
    <recommendedName>
        <fullName evidence="5">DUF2780 domain-containing protein</fullName>
    </recommendedName>
</protein>
<evidence type="ECO:0000313" key="4">
    <source>
        <dbReference type="Proteomes" id="UP000662703"/>
    </source>
</evidence>
<name>A0ABS0AR86_9GAMM</name>
<evidence type="ECO:0008006" key="5">
    <source>
        <dbReference type="Google" id="ProtNLM"/>
    </source>
</evidence>
<keyword evidence="4" id="KW-1185">Reference proteome</keyword>
<feature type="chain" id="PRO_5046030137" description="DUF2780 domain-containing protein" evidence="2">
    <location>
        <begin position="24"/>
        <end position="191"/>
    </location>
</feature>
<keyword evidence="2" id="KW-0732">Signal</keyword>